<dbReference type="Proteomes" id="UP000836788">
    <property type="component" value="Chromosome 9"/>
</dbReference>
<feature type="compositionally biased region" description="Basic and acidic residues" evidence="1">
    <location>
        <begin position="123"/>
        <end position="134"/>
    </location>
</feature>
<sequence length="227" mass="25339">MEYEGGSRKSLRGSMTSKLRIVGLAFFFMKQTSGFVILQPPATFARISSVQLFSVPNAQEMKAGEIRSELESYGISTKSFLEKKELIKALETARKQRNIPYNDVNGSGNKDRTGWGSRKTKVGKKDEGKNNGIPSREERLATEMENAKTMKVGDLKKELQNLGVSTRSFFEKTEFVKAYAEAIVDGAEKAAGKKKEAYDASYRDVSMQKMDSKNPRLLQGTIIDVQL</sequence>
<reference evidence="4" key="1">
    <citation type="submission" date="2022-02" db="EMBL/GenBank/DDBJ databases">
        <authorList>
            <person name="Giguere J D."/>
        </authorList>
    </citation>
    <scope>NUCLEOTIDE SEQUENCE</scope>
    <source>
        <strain evidence="4">CCAP 1055/1</strain>
    </source>
</reference>
<feature type="domain" description="SAP" evidence="3">
    <location>
        <begin position="58"/>
        <end position="94"/>
    </location>
</feature>
<organism evidence="4">
    <name type="scientific">Phaeodactylum tricornutum</name>
    <name type="common">Diatom</name>
    <dbReference type="NCBI Taxonomy" id="2850"/>
    <lineage>
        <taxon>Eukaryota</taxon>
        <taxon>Sar</taxon>
        <taxon>Stramenopiles</taxon>
        <taxon>Ochrophyta</taxon>
        <taxon>Bacillariophyta</taxon>
        <taxon>Bacillariophyceae</taxon>
        <taxon>Bacillariophycidae</taxon>
        <taxon>Naviculales</taxon>
        <taxon>Phaeodactylaceae</taxon>
        <taxon>Phaeodactylum</taxon>
    </lineage>
</organism>
<evidence type="ECO:0000259" key="3">
    <source>
        <dbReference type="SMART" id="SM00513"/>
    </source>
</evidence>
<feature type="region of interest" description="Disordered" evidence="1">
    <location>
        <begin position="100"/>
        <end position="134"/>
    </location>
</feature>
<keyword evidence="2" id="KW-1133">Transmembrane helix</keyword>
<accession>A0A8J9X917</accession>
<proteinExistence type="predicted"/>
<gene>
    <name evidence="4" type="ORF">PTTT1_LOCUS54903</name>
</gene>
<name>A0A8J9X917_PHATR</name>
<evidence type="ECO:0000313" key="4">
    <source>
        <dbReference type="EMBL" id="CAG9294505.1"/>
    </source>
</evidence>
<dbReference type="SMART" id="SM00513">
    <property type="entry name" value="SAP"/>
    <property type="match status" value="2"/>
</dbReference>
<feature type="transmembrane region" description="Helical" evidence="2">
    <location>
        <begin position="21"/>
        <end position="38"/>
    </location>
</feature>
<keyword evidence="2" id="KW-0472">Membrane</keyword>
<keyword evidence="2" id="KW-0812">Transmembrane</keyword>
<protein>
    <recommendedName>
        <fullName evidence="3">SAP domain-containing protein</fullName>
    </recommendedName>
</protein>
<dbReference type="InterPro" id="IPR003034">
    <property type="entry name" value="SAP_dom"/>
</dbReference>
<feature type="domain" description="SAP" evidence="3">
    <location>
        <begin position="147"/>
        <end position="183"/>
    </location>
</feature>
<evidence type="ECO:0000256" key="2">
    <source>
        <dbReference type="SAM" id="Phobius"/>
    </source>
</evidence>
<dbReference type="AlphaFoldDB" id="A0A8J9X917"/>
<dbReference type="EMBL" id="OU594950">
    <property type="protein sequence ID" value="CAG9294505.1"/>
    <property type="molecule type" value="Genomic_DNA"/>
</dbReference>
<evidence type="ECO:0000256" key="1">
    <source>
        <dbReference type="SAM" id="MobiDB-lite"/>
    </source>
</evidence>